<feature type="chain" id="PRO_5047265437" evidence="1">
    <location>
        <begin position="22"/>
        <end position="233"/>
    </location>
</feature>
<evidence type="ECO:0000256" key="1">
    <source>
        <dbReference type="SAM" id="SignalP"/>
    </source>
</evidence>
<evidence type="ECO:0000313" key="3">
    <source>
        <dbReference type="Proteomes" id="UP001596548"/>
    </source>
</evidence>
<dbReference type="RefSeq" id="WP_378975599.1">
    <property type="nucleotide sequence ID" value="NZ_JBHTBJ010000035.1"/>
</dbReference>
<protein>
    <submittedName>
        <fullName evidence="2">DUF6461 domain-containing protein</fullName>
    </submittedName>
</protein>
<feature type="signal peptide" evidence="1">
    <location>
        <begin position="1"/>
        <end position="21"/>
    </location>
</feature>
<dbReference type="InterPro" id="IPR045592">
    <property type="entry name" value="DUF6461"/>
</dbReference>
<keyword evidence="3" id="KW-1185">Reference proteome</keyword>
<reference evidence="3" key="1">
    <citation type="journal article" date="2019" name="Int. J. Syst. Evol. Microbiol.">
        <title>The Global Catalogue of Microorganisms (GCM) 10K type strain sequencing project: providing services to taxonomists for standard genome sequencing and annotation.</title>
        <authorList>
            <consortium name="The Broad Institute Genomics Platform"/>
            <consortium name="The Broad Institute Genome Sequencing Center for Infectious Disease"/>
            <person name="Wu L."/>
            <person name="Ma J."/>
        </authorList>
    </citation>
    <scope>NUCLEOTIDE SEQUENCE [LARGE SCALE GENOMIC DNA]</scope>
    <source>
        <strain evidence="3">XZYJT-10</strain>
    </source>
</reference>
<evidence type="ECO:0000313" key="2">
    <source>
        <dbReference type="EMBL" id="MFC7278603.1"/>
    </source>
</evidence>
<accession>A0ABW2HZH9</accession>
<comment type="caution">
    <text evidence="2">The sequence shown here is derived from an EMBL/GenBank/DDBJ whole genome shotgun (WGS) entry which is preliminary data.</text>
</comment>
<proteinExistence type="predicted"/>
<dbReference type="EMBL" id="JBHTBJ010000035">
    <property type="protein sequence ID" value="MFC7278603.1"/>
    <property type="molecule type" value="Genomic_DNA"/>
</dbReference>
<organism evidence="2 3">
    <name type="scientific">Paractinoplanes rhizophilus</name>
    <dbReference type="NCBI Taxonomy" id="1416877"/>
    <lineage>
        <taxon>Bacteria</taxon>
        <taxon>Bacillati</taxon>
        <taxon>Actinomycetota</taxon>
        <taxon>Actinomycetes</taxon>
        <taxon>Micromonosporales</taxon>
        <taxon>Micromonosporaceae</taxon>
        <taxon>Paractinoplanes</taxon>
    </lineage>
</organism>
<dbReference type="Pfam" id="PF20062">
    <property type="entry name" value="DUF6461"/>
    <property type="match status" value="1"/>
</dbReference>
<name>A0ABW2HZH9_9ACTN</name>
<gene>
    <name evidence="2" type="ORF">ACFQS1_31900</name>
</gene>
<sequence>MRRRSLVLLLATGSLATGSLAACSSRRSGTPAAAATPRAAVADDYRWFTVEPDFGKGFCFTWVKGLTPRQVLARLNGDELERITWPQLVGAGDGPTGVTDRYYIGVTRVEGWTLIVEDNGQLGVDERLVRPLSRDTTVVTHQRGADGHGRFLLLQDGAVQLDFDPSTPAKTAGGRAAELRPMIASVGFGVGDDPARPIRAAFALAERLTGTTLTEELLRTNTYLFTEVPRPTN</sequence>
<dbReference type="Proteomes" id="UP001596548">
    <property type="component" value="Unassembled WGS sequence"/>
</dbReference>
<dbReference type="PROSITE" id="PS51257">
    <property type="entry name" value="PROKAR_LIPOPROTEIN"/>
    <property type="match status" value="1"/>
</dbReference>
<keyword evidence="1" id="KW-0732">Signal</keyword>